<dbReference type="Pfam" id="PF00702">
    <property type="entry name" value="Hydrolase"/>
    <property type="match status" value="1"/>
</dbReference>
<dbReference type="SUPFAM" id="SSF81653">
    <property type="entry name" value="Calcium ATPase, transduction domain A"/>
    <property type="match status" value="1"/>
</dbReference>
<feature type="transmembrane region" description="Helical" evidence="10">
    <location>
        <begin position="355"/>
        <end position="379"/>
    </location>
</feature>
<protein>
    <submittedName>
        <fullName evidence="14">Uncharacterized protein</fullName>
    </submittedName>
</protein>
<dbReference type="Pfam" id="PF00122">
    <property type="entry name" value="E1-E2_ATPase"/>
    <property type="match status" value="1"/>
</dbReference>
<dbReference type="SUPFAM" id="SSF56784">
    <property type="entry name" value="HAD-like"/>
    <property type="match status" value="1"/>
</dbReference>
<feature type="domain" description="P-type ATPase A" evidence="11">
    <location>
        <begin position="240"/>
        <end position="341"/>
    </location>
</feature>
<evidence type="ECO:0000313" key="15">
    <source>
        <dbReference type="Proteomes" id="UP001367508"/>
    </source>
</evidence>
<evidence type="ECO:0000256" key="2">
    <source>
        <dbReference type="ARBA" id="ARBA00022692"/>
    </source>
</evidence>
<organism evidence="14 15">
    <name type="scientific">Canavalia gladiata</name>
    <name type="common">Sword bean</name>
    <name type="synonym">Dolichos gladiatus</name>
    <dbReference type="NCBI Taxonomy" id="3824"/>
    <lineage>
        <taxon>Eukaryota</taxon>
        <taxon>Viridiplantae</taxon>
        <taxon>Streptophyta</taxon>
        <taxon>Embryophyta</taxon>
        <taxon>Tracheophyta</taxon>
        <taxon>Spermatophyta</taxon>
        <taxon>Magnoliopsida</taxon>
        <taxon>eudicotyledons</taxon>
        <taxon>Gunneridae</taxon>
        <taxon>Pentapetalae</taxon>
        <taxon>rosids</taxon>
        <taxon>fabids</taxon>
        <taxon>Fabales</taxon>
        <taxon>Fabaceae</taxon>
        <taxon>Papilionoideae</taxon>
        <taxon>50 kb inversion clade</taxon>
        <taxon>NPAAA clade</taxon>
        <taxon>indigoferoid/millettioid clade</taxon>
        <taxon>Phaseoleae</taxon>
        <taxon>Canavalia</taxon>
    </lineage>
</organism>
<keyword evidence="15" id="KW-1185">Reference proteome</keyword>
<dbReference type="InterPro" id="IPR008250">
    <property type="entry name" value="ATPase_P-typ_transduc_dom_A_sf"/>
</dbReference>
<dbReference type="InterPro" id="IPR001757">
    <property type="entry name" value="P_typ_ATPase"/>
</dbReference>
<evidence type="ECO:0000256" key="7">
    <source>
        <dbReference type="ARBA" id="ARBA00022842"/>
    </source>
</evidence>
<sequence>MMGYLQESCAMLGKPRRRWRLAYTTIKCARILMRVLTKVVTKNNTINVPYKRWRVAFAAIYSFRAITSLPRKVVAQNNHPFLHSPSFVTIHVEPDPFFPNVNISSITKIVKGKDHDSLRQFGGIDGLVMLLKSDERQGIDGNHEDITCRQKAFGCNRYHKLTTKSFFHFVGIAMKDPILIILLLCGTLSLGFNIIGEGLKHGWYDGGSILIAILVVVTVCSMSHFWPYRKFNKLSQMRKEEHVEVVRNGQQQQVLVSNIVVGDVVCLRRGNQVPADGLVVSAHSSLQMDESNLGEDNQHVQVNQALNPFLFAGTKVESGHGQMLVTSVGENTRWGEIMSLLGGESYKWRSLENKLIKLTNVMSLIGFMVAVLTSINLLARFFSGHIKNRDGSIKFKLGQTKVEEVWKAVVGILVTTVAVASSAIPEGLPLAVAIEVAYTMKGMIKNRALFRQFSTCVQLASTSIICIDIADIVTDRDKMKLEFWLKDSIQPGVTKAVQDCKQAGVNIKLITSEDALTATAIASECGILPRDEEFNNEQVMEALELRNYTATERIQKIDKICVMAKATSSDKLLLVQCLKQNGHVVAVTGNSIGDAPALKEADVSIYMGLQGNSIATESSDIVVLNEGFVSVFAVLKVWRAVYDNIKVFIQYLLAANLASLVTDFISTISADQLPTIDILSGVSVTQVPYAVLQILWLKLIIGTLAALALVVEQNTEFMQEPPTRPDEPLISNKICKNILIRASYEIAILLTFQFKGEQILGLNGDVKDALVFNLMVLFQVFAVLKARKPEGNIFKLQKRKLFWGIIFSIVILQVVMLKILAKVAGAGDLNWWQWCASICIAFTSWPIEYVGNRCIPVPKKSFMF</sequence>
<feature type="transmembrane region" description="Helical" evidence="10">
    <location>
        <begin position="831"/>
        <end position="851"/>
    </location>
</feature>
<dbReference type="Proteomes" id="UP001367508">
    <property type="component" value="Unassembled WGS sequence"/>
</dbReference>
<feature type="transmembrane region" description="Helical" evidence="10">
    <location>
        <begin position="690"/>
        <end position="711"/>
    </location>
</feature>
<keyword evidence="4" id="KW-0547">Nucleotide-binding</keyword>
<dbReference type="GO" id="GO:0046872">
    <property type="term" value="F:metal ion binding"/>
    <property type="evidence" value="ECO:0007669"/>
    <property type="project" value="UniProtKB-KW"/>
</dbReference>
<dbReference type="GO" id="GO:0005388">
    <property type="term" value="F:P-type calcium transporter activity"/>
    <property type="evidence" value="ECO:0007669"/>
    <property type="project" value="TreeGrafter"/>
</dbReference>
<dbReference type="InterPro" id="IPR023298">
    <property type="entry name" value="ATPase_P-typ_TM_dom_sf"/>
</dbReference>
<dbReference type="Pfam" id="PF00690">
    <property type="entry name" value="Cation_ATPase_N"/>
    <property type="match status" value="1"/>
</dbReference>
<evidence type="ECO:0000259" key="13">
    <source>
        <dbReference type="Pfam" id="PF00690"/>
    </source>
</evidence>
<name>A0AAN9LYN9_CANGL</name>
<dbReference type="Gene3D" id="3.40.50.1000">
    <property type="entry name" value="HAD superfamily/HAD-like"/>
    <property type="match status" value="1"/>
</dbReference>
<dbReference type="PANTHER" id="PTHR24093">
    <property type="entry name" value="CATION TRANSPORTING ATPASE"/>
    <property type="match status" value="1"/>
</dbReference>
<keyword evidence="7" id="KW-0460">Magnesium</keyword>
<feature type="transmembrane region" description="Helical" evidence="10">
    <location>
        <begin position="801"/>
        <end position="819"/>
    </location>
</feature>
<dbReference type="PRINTS" id="PR00120">
    <property type="entry name" value="HATPASE"/>
</dbReference>
<feature type="domain" description="Cation-transporting P-type ATPase C-terminal" evidence="12">
    <location>
        <begin position="687"/>
        <end position="848"/>
    </location>
</feature>
<dbReference type="PANTHER" id="PTHR24093:SF434">
    <property type="entry name" value="CALCIUM-TRANSPORTING ATPASE 13, PLASMA MEMBRANE-TYPE-RELATED"/>
    <property type="match status" value="1"/>
</dbReference>
<dbReference type="InterPro" id="IPR006068">
    <property type="entry name" value="ATPase_P-typ_cation-transptr_C"/>
</dbReference>
<accession>A0AAN9LYN9</accession>
<dbReference type="InterPro" id="IPR059000">
    <property type="entry name" value="ATPase_P-type_domA"/>
</dbReference>
<keyword evidence="5" id="KW-0106">Calcium</keyword>
<feature type="transmembrane region" description="Helical" evidence="10">
    <location>
        <begin position="405"/>
        <end position="438"/>
    </location>
</feature>
<evidence type="ECO:0000256" key="10">
    <source>
        <dbReference type="SAM" id="Phobius"/>
    </source>
</evidence>
<evidence type="ECO:0000256" key="6">
    <source>
        <dbReference type="ARBA" id="ARBA00022840"/>
    </source>
</evidence>
<feature type="transmembrane region" description="Helical" evidence="10">
    <location>
        <begin position="648"/>
        <end position="670"/>
    </location>
</feature>
<dbReference type="EMBL" id="JAYMYQ010000003">
    <property type="protein sequence ID" value="KAK7344607.1"/>
    <property type="molecule type" value="Genomic_DNA"/>
</dbReference>
<evidence type="ECO:0000256" key="9">
    <source>
        <dbReference type="ARBA" id="ARBA00023136"/>
    </source>
</evidence>
<gene>
    <name evidence="14" type="ORF">VNO77_14400</name>
</gene>
<dbReference type="PRINTS" id="PR00119">
    <property type="entry name" value="CATATPASE"/>
</dbReference>
<dbReference type="InterPro" id="IPR004014">
    <property type="entry name" value="ATPase_P-typ_cation-transptr_N"/>
</dbReference>
<evidence type="ECO:0000259" key="11">
    <source>
        <dbReference type="Pfam" id="PF00122"/>
    </source>
</evidence>
<feature type="transmembrane region" description="Helical" evidence="10">
    <location>
        <begin position="178"/>
        <end position="196"/>
    </location>
</feature>
<dbReference type="SUPFAM" id="SSF81665">
    <property type="entry name" value="Calcium ATPase, transmembrane domain M"/>
    <property type="match status" value="1"/>
</dbReference>
<keyword evidence="2 10" id="KW-0812">Transmembrane</keyword>
<dbReference type="InterPro" id="IPR023214">
    <property type="entry name" value="HAD_sf"/>
</dbReference>
<feature type="domain" description="Cation-transporting P-type ATPase N-terminal" evidence="13">
    <location>
        <begin position="122"/>
        <end position="189"/>
    </location>
</feature>
<comment type="caution">
    <text evidence="14">The sequence shown here is derived from an EMBL/GenBank/DDBJ whole genome shotgun (WGS) entry which is preliminary data.</text>
</comment>
<dbReference type="AlphaFoldDB" id="A0AAN9LYN9"/>
<reference evidence="14 15" key="1">
    <citation type="submission" date="2024-01" db="EMBL/GenBank/DDBJ databases">
        <title>The genomes of 5 underutilized Papilionoideae crops provide insights into root nodulation and disease resistanc.</title>
        <authorList>
            <person name="Jiang F."/>
        </authorList>
    </citation>
    <scope>NUCLEOTIDE SEQUENCE [LARGE SCALE GENOMIC DNA]</scope>
    <source>
        <strain evidence="14">LVBAO_FW01</strain>
        <tissue evidence="14">Leaves</tissue>
    </source>
</reference>
<proteinExistence type="predicted"/>
<dbReference type="Gene3D" id="2.70.150.10">
    <property type="entry name" value="Calcium-transporting ATPase, cytoplasmic transduction domain A"/>
    <property type="match status" value="1"/>
</dbReference>
<comment type="subcellular location">
    <subcellularLocation>
        <location evidence="1">Membrane</location>
        <topology evidence="1">Multi-pass membrane protein</topology>
    </subcellularLocation>
</comment>
<dbReference type="InterPro" id="IPR036412">
    <property type="entry name" value="HAD-like_sf"/>
</dbReference>
<keyword evidence="9 10" id="KW-0472">Membrane</keyword>
<feature type="transmembrane region" description="Helical" evidence="10">
    <location>
        <begin position="208"/>
        <end position="228"/>
    </location>
</feature>
<evidence type="ECO:0000256" key="8">
    <source>
        <dbReference type="ARBA" id="ARBA00022989"/>
    </source>
</evidence>
<evidence type="ECO:0000259" key="12">
    <source>
        <dbReference type="Pfam" id="PF00689"/>
    </source>
</evidence>
<dbReference type="Gene3D" id="1.20.1110.10">
    <property type="entry name" value="Calcium-transporting ATPase, transmembrane domain"/>
    <property type="match status" value="2"/>
</dbReference>
<evidence type="ECO:0000256" key="4">
    <source>
        <dbReference type="ARBA" id="ARBA00022741"/>
    </source>
</evidence>
<keyword evidence="6" id="KW-0067">ATP-binding</keyword>
<keyword evidence="8 10" id="KW-1133">Transmembrane helix</keyword>
<evidence type="ECO:0000313" key="14">
    <source>
        <dbReference type="EMBL" id="KAK7344607.1"/>
    </source>
</evidence>
<keyword evidence="3" id="KW-0479">Metal-binding</keyword>
<dbReference type="GO" id="GO:0016887">
    <property type="term" value="F:ATP hydrolysis activity"/>
    <property type="evidence" value="ECO:0007669"/>
    <property type="project" value="InterPro"/>
</dbReference>
<dbReference type="GO" id="GO:0005524">
    <property type="term" value="F:ATP binding"/>
    <property type="evidence" value="ECO:0007669"/>
    <property type="project" value="UniProtKB-KW"/>
</dbReference>
<evidence type="ECO:0000256" key="1">
    <source>
        <dbReference type="ARBA" id="ARBA00004141"/>
    </source>
</evidence>
<evidence type="ECO:0000256" key="3">
    <source>
        <dbReference type="ARBA" id="ARBA00022723"/>
    </source>
</evidence>
<dbReference type="Pfam" id="PF00689">
    <property type="entry name" value="Cation_ATPase_C"/>
    <property type="match status" value="1"/>
</dbReference>
<dbReference type="GO" id="GO:0005886">
    <property type="term" value="C:plasma membrane"/>
    <property type="evidence" value="ECO:0007669"/>
    <property type="project" value="TreeGrafter"/>
</dbReference>
<evidence type="ECO:0000256" key="5">
    <source>
        <dbReference type="ARBA" id="ARBA00022837"/>
    </source>
</evidence>